<evidence type="ECO:0000313" key="8">
    <source>
        <dbReference type="Proteomes" id="UP000305760"/>
    </source>
</evidence>
<proteinExistence type="inferred from homology"/>
<evidence type="ECO:0000256" key="1">
    <source>
        <dbReference type="ARBA" id="ARBA00004496"/>
    </source>
</evidence>
<name>A0A5C4RX38_9GAMM</name>
<comment type="similarity">
    <text evidence="5">Belongs to the Maf family. YceF subfamily.</text>
</comment>
<evidence type="ECO:0000256" key="6">
    <source>
        <dbReference type="SAM" id="MobiDB-lite"/>
    </source>
</evidence>
<evidence type="ECO:0000256" key="5">
    <source>
        <dbReference type="HAMAP-Rule" id="MF_00528"/>
    </source>
</evidence>
<evidence type="ECO:0000256" key="4">
    <source>
        <dbReference type="ARBA" id="ARBA00023080"/>
    </source>
</evidence>
<dbReference type="Pfam" id="PF02545">
    <property type="entry name" value="Maf"/>
    <property type="match status" value="1"/>
</dbReference>
<dbReference type="AlphaFoldDB" id="A0A5C4RX38"/>
<organism evidence="7 8">
    <name type="scientific">Arenimonas terrae</name>
    <dbReference type="NCBI Taxonomy" id="2546226"/>
    <lineage>
        <taxon>Bacteria</taxon>
        <taxon>Pseudomonadati</taxon>
        <taxon>Pseudomonadota</taxon>
        <taxon>Gammaproteobacteria</taxon>
        <taxon>Lysobacterales</taxon>
        <taxon>Lysobacteraceae</taxon>
        <taxon>Arenimonas</taxon>
    </lineage>
</organism>
<keyword evidence="8" id="KW-1185">Reference proteome</keyword>
<keyword evidence="3 5" id="KW-0378">Hydrolase</keyword>
<sequence length="388" mass="41197">MIGPRPGCVKPKPLRPHGFAAPSGPGADCRQPFGPHHAHCPADCRPGRPGPGPHPAGLDPAGATPRTQPAQAAGPGRCHAGPARPQPGAHGSNEGRGRPGTGGHRRRRPGLARRHPAHPGRQARRAPAPPVDPEARPDRPPVRARRRLRRPGEGAQPPGRPAGRTRTGRRRAGRRHPGQRRRGAARARNPAAGPGADVSTLVLGSTSRYRRELLQRLGLPFEVERPEVDETPLPGEPPAGLAVRLAEAKALAVAARRPAAWVIGSDQVADRDGQPLGKPGDRDTALAQLLAASEHEVRFHTAFCLVGPDGRRLAGLDLTEVRFRPLGQEEILRYLDAEQPYDCAGSFKCEGLGIALFEAIHTRDPTALVGLPLIALAAALREAGFRVP</sequence>
<dbReference type="PANTHER" id="PTHR43213:SF10">
    <property type="entry name" value="7-METHYL-GTP PYROPHOSPHATASE"/>
    <property type="match status" value="1"/>
</dbReference>
<dbReference type="InterPro" id="IPR003697">
    <property type="entry name" value="Maf-like"/>
</dbReference>
<dbReference type="Proteomes" id="UP000305760">
    <property type="component" value="Unassembled WGS sequence"/>
</dbReference>
<feature type="site" description="Important for substrate specificity" evidence="5">
    <location>
        <position position="267"/>
    </location>
</feature>
<feature type="active site" description="Proton acceptor" evidence="5">
    <location>
        <position position="266"/>
    </location>
</feature>
<dbReference type="GO" id="GO:0005737">
    <property type="term" value="C:cytoplasm"/>
    <property type="evidence" value="ECO:0007669"/>
    <property type="project" value="UniProtKB-SubCell"/>
</dbReference>
<evidence type="ECO:0000313" key="7">
    <source>
        <dbReference type="EMBL" id="TNJ35843.1"/>
    </source>
</evidence>
<comment type="cofactor">
    <cofactor evidence="5">
        <name>a divalent metal cation</name>
        <dbReference type="ChEBI" id="CHEBI:60240"/>
    </cofactor>
</comment>
<dbReference type="Gene3D" id="3.90.950.10">
    <property type="match status" value="1"/>
</dbReference>
<feature type="site" description="Important for substrate specificity" evidence="5">
    <location>
        <position position="209"/>
    </location>
</feature>
<feature type="site" description="Important for substrate specificity" evidence="5">
    <location>
        <position position="350"/>
    </location>
</feature>
<feature type="region of interest" description="Disordered" evidence="6">
    <location>
        <begin position="1"/>
        <end position="199"/>
    </location>
</feature>
<keyword evidence="4 5" id="KW-0546">Nucleotide metabolism</keyword>
<comment type="catalytic activity">
    <reaction evidence="5">
        <text>N(7)-methyl-GTP + H2O = N(7)-methyl-GMP + diphosphate + H(+)</text>
        <dbReference type="Rhea" id="RHEA:58744"/>
        <dbReference type="ChEBI" id="CHEBI:15377"/>
        <dbReference type="ChEBI" id="CHEBI:15378"/>
        <dbReference type="ChEBI" id="CHEBI:33019"/>
        <dbReference type="ChEBI" id="CHEBI:58285"/>
        <dbReference type="ChEBI" id="CHEBI:87133"/>
    </reaction>
</comment>
<dbReference type="EC" id="3.6.1.-" evidence="5"/>
<comment type="caution">
    <text evidence="5">Lacks conserved residue(s) required for the propagation of feature annotation.</text>
</comment>
<evidence type="ECO:0000256" key="3">
    <source>
        <dbReference type="ARBA" id="ARBA00022801"/>
    </source>
</evidence>
<gene>
    <name evidence="7" type="primary">maf</name>
    <name evidence="7" type="ORF">E1B00_04685</name>
</gene>
<dbReference type="GO" id="GO:0009117">
    <property type="term" value="P:nucleotide metabolic process"/>
    <property type="evidence" value="ECO:0007669"/>
    <property type="project" value="UniProtKB-KW"/>
</dbReference>
<dbReference type="GO" id="GO:0047429">
    <property type="term" value="F:nucleoside triphosphate diphosphatase activity"/>
    <property type="evidence" value="ECO:0007669"/>
    <property type="project" value="InterPro"/>
</dbReference>
<feature type="compositionally biased region" description="Low complexity" evidence="6">
    <location>
        <begin position="186"/>
        <end position="196"/>
    </location>
</feature>
<dbReference type="NCBIfam" id="TIGR00172">
    <property type="entry name" value="maf"/>
    <property type="match status" value="1"/>
</dbReference>
<comment type="subcellular location">
    <subcellularLocation>
        <location evidence="1 5">Cytoplasm</location>
    </subcellularLocation>
</comment>
<protein>
    <recommendedName>
        <fullName evidence="5">7-methyl-GTP pyrophosphatase</fullName>
        <shortName evidence="5">m(7)GTP pyrophosphatase</shortName>
        <ecNumber evidence="5">3.6.1.-</ecNumber>
    </recommendedName>
</protein>
<evidence type="ECO:0000256" key="2">
    <source>
        <dbReference type="ARBA" id="ARBA00022490"/>
    </source>
</evidence>
<keyword evidence="2 5" id="KW-0963">Cytoplasm</keyword>
<dbReference type="OrthoDB" id="9813694at2"/>
<reference evidence="7 8" key="1">
    <citation type="submission" date="2019-03" db="EMBL/GenBank/DDBJ databases">
        <title>Arenimonas daejeonensis sp. nov., isolated from compost.</title>
        <authorList>
            <person name="Jeon C.O."/>
        </authorList>
    </citation>
    <scope>NUCLEOTIDE SEQUENCE [LARGE SCALE GENOMIC DNA]</scope>
    <source>
        <strain evidence="7 8">R29</strain>
    </source>
</reference>
<accession>A0A5C4RX38</accession>
<dbReference type="EMBL" id="SMDR01000001">
    <property type="protein sequence ID" value="TNJ35843.1"/>
    <property type="molecule type" value="Genomic_DNA"/>
</dbReference>
<dbReference type="SUPFAM" id="SSF52972">
    <property type="entry name" value="ITPase-like"/>
    <property type="match status" value="1"/>
</dbReference>
<dbReference type="HAMAP" id="MF_00528">
    <property type="entry name" value="Maf"/>
    <property type="match status" value="1"/>
</dbReference>
<comment type="function">
    <text evidence="5">Nucleoside triphosphate pyrophosphatase that hydrolyzes 7-methyl-GTP (m(7)GTP). May have a dual role in cell division arrest and in preventing the incorporation of modified nucleotides into cellular nucleic acids.</text>
</comment>
<dbReference type="PANTHER" id="PTHR43213">
    <property type="entry name" value="BIFUNCTIONAL DTTP/UTP PYROPHOSPHATASE/METHYLTRANSFERASE PROTEIN-RELATED"/>
    <property type="match status" value="1"/>
</dbReference>
<feature type="compositionally biased region" description="Basic residues" evidence="6">
    <location>
        <begin position="103"/>
        <end position="124"/>
    </location>
</feature>
<comment type="caution">
    <text evidence="7">The sequence shown here is derived from an EMBL/GenBank/DDBJ whole genome shotgun (WGS) entry which is preliminary data.</text>
</comment>
<feature type="compositionally biased region" description="Low complexity" evidence="6">
    <location>
        <begin position="153"/>
        <end position="165"/>
    </location>
</feature>
<dbReference type="CDD" id="cd00555">
    <property type="entry name" value="Maf"/>
    <property type="match status" value="1"/>
</dbReference>
<dbReference type="InterPro" id="IPR029001">
    <property type="entry name" value="ITPase-like_fam"/>
</dbReference>
<feature type="compositionally biased region" description="Basic residues" evidence="6">
    <location>
        <begin position="166"/>
        <end position="185"/>
    </location>
</feature>